<comment type="caution">
    <text evidence="1">The sequence shown here is derived from an EMBL/GenBank/DDBJ whole genome shotgun (WGS) entry which is preliminary data.</text>
</comment>
<dbReference type="RefSeq" id="WP_008422539.1">
    <property type="nucleotide sequence ID" value="NZ_AOIA01000080.1"/>
</dbReference>
<dbReference type="AlphaFoldDB" id="L9XJB1"/>
<keyword evidence="2" id="KW-1185">Reference proteome</keyword>
<accession>L9XJB1</accession>
<dbReference type="Pfam" id="PF26425">
    <property type="entry name" value="PIN_halo"/>
    <property type="match status" value="1"/>
</dbReference>
<evidence type="ECO:0000313" key="1">
    <source>
        <dbReference type="EMBL" id="ELY61849.1"/>
    </source>
</evidence>
<gene>
    <name evidence="1" type="ORF">C492_09090</name>
</gene>
<proteinExistence type="predicted"/>
<dbReference type="OrthoDB" id="198445at2157"/>
<protein>
    <submittedName>
        <fullName evidence="1">Uncharacterized protein</fullName>
    </submittedName>
</protein>
<name>L9XJB1_9EURY</name>
<dbReference type="InterPro" id="IPR058703">
    <property type="entry name" value="PIN-containing"/>
</dbReference>
<evidence type="ECO:0000313" key="2">
    <source>
        <dbReference type="Proteomes" id="UP000011531"/>
    </source>
</evidence>
<dbReference type="Proteomes" id="UP000011531">
    <property type="component" value="Unassembled WGS sequence"/>
</dbReference>
<reference evidence="1 2" key="1">
    <citation type="journal article" date="2014" name="PLoS Genet.">
        <title>Phylogenetically driven sequencing of extremely halophilic archaea reveals strategies for static and dynamic osmo-response.</title>
        <authorList>
            <person name="Becker E.A."/>
            <person name="Seitzer P.M."/>
            <person name="Tritt A."/>
            <person name="Larsen D."/>
            <person name="Krusor M."/>
            <person name="Yao A.I."/>
            <person name="Wu D."/>
            <person name="Madern D."/>
            <person name="Eisen J.A."/>
            <person name="Darling A.E."/>
            <person name="Facciotti M.T."/>
        </authorList>
    </citation>
    <scope>NUCLEOTIDE SEQUENCE [LARGE SCALE GENOMIC DNA]</scope>
    <source>
        <strain evidence="1 2">DSM 18795</strain>
    </source>
</reference>
<dbReference type="EMBL" id="AOIA01000080">
    <property type="protein sequence ID" value="ELY61849.1"/>
    <property type="molecule type" value="Genomic_DNA"/>
</dbReference>
<organism evidence="1 2">
    <name type="scientific">Natronococcus jeotgali DSM 18795</name>
    <dbReference type="NCBI Taxonomy" id="1227498"/>
    <lineage>
        <taxon>Archaea</taxon>
        <taxon>Methanobacteriati</taxon>
        <taxon>Methanobacteriota</taxon>
        <taxon>Stenosarchaea group</taxon>
        <taxon>Halobacteria</taxon>
        <taxon>Halobacteriales</taxon>
        <taxon>Natrialbaceae</taxon>
        <taxon>Natronococcus</taxon>
    </lineage>
</organism>
<sequence>MTEESIPSDSVVIIDSSMLFAMGGPSNEKCQAFERYVQRQNLTGYVPQQVAEELGESPDAYVYQRDRLKAAQDTGWLQPGEIEFTLA</sequence>